<evidence type="ECO:0000256" key="2">
    <source>
        <dbReference type="ARBA" id="ARBA00008717"/>
    </source>
</evidence>
<dbReference type="InterPro" id="IPR029177">
    <property type="entry name" value="INF_lambda"/>
</dbReference>
<feature type="non-terminal residue" evidence="8">
    <location>
        <position position="1"/>
    </location>
</feature>
<dbReference type="PANTHER" id="PTHR31943:SF1">
    <property type="entry name" value="INTERFERON LAMBDA-2-RELATED"/>
    <property type="match status" value="1"/>
</dbReference>
<dbReference type="Pfam" id="PF15177">
    <property type="entry name" value="IL28A"/>
    <property type="match status" value="1"/>
</dbReference>
<comment type="similarity">
    <text evidence="2">Belongs to the lambda interferon family.</text>
</comment>
<keyword evidence="3" id="KW-0202">Cytokine</keyword>
<keyword evidence="6" id="KW-0051">Antiviral defense</keyword>
<feature type="non-terminal residue" evidence="8">
    <location>
        <position position="200"/>
    </location>
</feature>
<dbReference type="InterPro" id="IPR038326">
    <property type="entry name" value="IFN-lambda_sf"/>
</dbReference>
<proteinExistence type="inferred from homology"/>
<feature type="chain" id="PRO_5026046250" evidence="7">
    <location>
        <begin position="26"/>
        <end position="200"/>
    </location>
</feature>
<keyword evidence="5 7" id="KW-0732">Signal</keyword>
<sequence>RNTDPAVARSLALIAVVVTGTGAAAGPQPLRHFPDAGGCNLAQFKSLSPQELQAFKKAKDTFEESLSLKAWTCRLRLFPRTWDLQQLQVWERPVALEAELALTLKVLGSMADASQGDILDQPLHTLRHIHSELQACVSARGTQAPNAGSRPRGRLHHWLHRLHEAPKKEAPGCLETSVMFNLFRLLTRDLKCVASGDLCV</sequence>
<dbReference type="GO" id="GO:0050778">
    <property type="term" value="P:positive regulation of immune response"/>
    <property type="evidence" value="ECO:0007669"/>
    <property type="project" value="InterPro"/>
</dbReference>
<comment type="subcellular location">
    <subcellularLocation>
        <location evidence="1">Secreted</location>
    </subcellularLocation>
</comment>
<evidence type="ECO:0000256" key="4">
    <source>
        <dbReference type="ARBA" id="ARBA00022525"/>
    </source>
</evidence>
<comment type="caution">
    <text evidence="8">The sequence shown here is derived from an EMBL/GenBank/DDBJ whole genome shotgun (WGS) entry which is preliminary data.</text>
</comment>
<keyword evidence="4" id="KW-0964">Secreted</keyword>
<dbReference type="Proteomes" id="UP000475037">
    <property type="component" value="Unassembled WGS sequence"/>
</dbReference>
<dbReference type="Gene3D" id="1.20.1250.60">
    <property type="entry name" value="Interferon lambda"/>
    <property type="match status" value="1"/>
</dbReference>
<reference evidence="8 9" key="1">
    <citation type="submission" date="2019-11" db="EMBL/GenBank/DDBJ databases">
        <authorList>
            <person name="Yang C."/>
            <person name="Li F."/>
        </authorList>
    </citation>
    <scope>NUCLEOTIDE SEQUENCE [LARGE SCALE GENOMIC DNA]</scope>
    <source>
        <strain evidence="8">KB4526</strain>
        <tissue evidence="8">Muscle</tissue>
    </source>
</reference>
<dbReference type="GO" id="GO:0005125">
    <property type="term" value="F:cytokine activity"/>
    <property type="evidence" value="ECO:0007669"/>
    <property type="project" value="UniProtKB-KW"/>
</dbReference>
<evidence type="ECO:0000313" key="9">
    <source>
        <dbReference type="Proteomes" id="UP000475037"/>
    </source>
</evidence>
<evidence type="ECO:0000256" key="5">
    <source>
        <dbReference type="ARBA" id="ARBA00022729"/>
    </source>
</evidence>
<protein>
    <submittedName>
        <fullName evidence="8">IFNL3 protein</fullName>
    </submittedName>
</protein>
<evidence type="ECO:0000256" key="1">
    <source>
        <dbReference type="ARBA" id="ARBA00004613"/>
    </source>
</evidence>
<evidence type="ECO:0000313" key="8">
    <source>
        <dbReference type="EMBL" id="KAF0876480.1"/>
    </source>
</evidence>
<evidence type="ECO:0000256" key="3">
    <source>
        <dbReference type="ARBA" id="ARBA00022514"/>
    </source>
</evidence>
<dbReference type="FunFam" id="1.20.1250.60:FF:000001">
    <property type="entry name" value="Interferon lambda 1"/>
    <property type="match status" value="1"/>
</dbReference>
<dbReference type="EMBL" id="VOAJ01004998">
    <property type="protein sequence ID" value="KAF0876480.1"/>
    <property type="molecule type" value="Genomic_DNA"/>
</dbReference>
<dbReference type="GO" id="GO:0007259">
    <property type="term" value="P:cell surface receptor signaling pathway via JAK-STAT"/>
    <property type="evidence" value="ECO:0007669"/>
    <property type="project" value="InterPro"/>
</dbReference>
<dbReference type="GO" id="GO:0005615">
    <property type="term" value="C:extracellular space"/>
    <property type="evidence" value="ECO:0007669"/>
    <property type="project" value="UniProtKB-KW"/>
</dbReference>
<dbReference type="AlphaFoldDB" id="A0A6G1ALM7"/>
<dbReference type="GO" id="GO:0051607">
    <property type="term" value="P:defense response to virus"/>
    <property type="evidence" value="ECO:0007669"/>
    <property type="project" value="UniProtKB-KW"/>
</dbReference>
<evidence type="ECO:0000256" key="6">
    <source>
        <dbReference type="ARBA" id="ARBA00023118"/>
    </source>
</evidence>
<name>A0A6G1ALM7_CROCR</name>
<dbReference type="PANTHER" id="PTHR31943">
    <property type="entry name" value="INTERLEUKIN-28 AND 29"/>
    <property type="match status" value="1"/>
</dbReference>
<gene>
    <name evidence="8" type="primary">Ifnl3</name>
    <name evidence="8" type="ORF">FOF47_R00789</name>
</gene>
<evidence type="ECO:0000256" key="7">
    <source>
        <dbReference type="SAM" id="SignalP"/>
    </source>
</evidence>
<organism evidence="8 9">
    <name type="scientific">Crocuta crocuta</name>
    <name type="common">Spotted hyena</name>
    <dbReference type="NCBI Taxonomy" id="9678"/>
    <lineage>
        <taxon>Eukaryota</taxon>
        <taxon>Metazoa</taxon>
        <taxon>Chordata</taxon>
        <taxon>Craniata</taxon>
        <taxon>Vertebrata</taxon>
        <taxon>Euteleostomi</taxon>
        <taxon>Mammalia</taxon>
        <taxon>Eutheria</taxon>
        <taxon>Laurasiatheria</taxon>
        <taxon>Carnivora</taxon>
        <taxon>Feliformia</taxon>
        <taxon>Hyaenidae</taxon>
        <taxon>Crocuta</taxon>
    </lineage>
</organism>
<accession>A0A6G1ALM7</accession>
<dbReference type="GO" id="GO:0045087">
    <property type="term" value="P:innate immune response"/>
    <property type="evidence" value="ECO:0007669"/>
    <property type="project" value="TreeGrafter"/>
</dbReference>
<keyword evidence="9" id="KW-1185">Reference proteome</keyword>
<feature type="signal peptide" evidence="7">
    <location>
        <begin position="1"/>
        <end position="25"/>
    </location>
</feature>